<keyword evidence="7 11" id="KW-0418">Kinase</keyword>
<name>A0A6G7Y4Q7_9ACTN</name>
<evidence type="ECO:0000256" key="7">
    <source>
        <dbReference type="ARBA" id="ARBA00022777"/>
    </source>
</evidence>
<keyword evidence="14" id="KW-1185">Reference proteome</keyword>
<dbReference type="Pfam" id="PF02223">
    <property type="entry name" value="Thymidylate_kin"/>
    <property type="match status" value="1"/>
</dbReference>
<dbReference type="Proteomes" id="UP000501058">
    <property type="component" value="Chromosome"/>
</dbReference>
<dbReference type="CDD" id="cd01672">
    <property type="entry name" value="TMPK"/>
    <property type="match status" value="1"/>
</dbReference>
<accession>A0A6G7Y4Q7</accession>
<reference evidence="13 14" key="1">
    <citation type="submission" date="2020-03" db="EMBL/GenBank/DDBJ databases">
        <title>Propioniciclava sp. nov., isolated from Hydrophilus acuminatus.</title>
        <authorList>
            <person name="Hyun D.-W."/>
            <person name="Bae J.-W."/>
        </authorList>
    </citation>
    <scope>NUCLEOTIDE SEQUENCE [LARGE SCALE GENOMIC DNA]</scope>
    <source>
        <strain evidence="13 14">HDW11</strain>
    </source>
</reference>
<dbReference type="RefSeq" id="WP_166232553.1">
    <property type="nucleotide sequence ID" value="NZ_CP049865.1"/>
</dbReference>
<dbReference type="GO" id="GO:0005524">
    <property type="term" value="F:ATP binding"/>
    <property type="evidence" value="ECO:0007669"/>
    <property type="project" value="UniProtKB-UniRule"/>
</dbReference>
<evidence type="ECO:0000256" key="11">
    <source>
        <dbReference type="HAMAP-Rule" id="MF_00165"/>
    </source>
</evidence>
<dbReference type="HAMAP" id="MF_00165">
    <property type="entry name" value="Thymidylate_kinase"/>
    <property type="match status" value="1"/>
</dbReference>
<comment type="similarity">
    <text evidence="1 11">Belongs to the thymidylate kinase family.</text>
</comment>
<proteinExistence type="inferred from homology"/>
<dbReference type="NCBIfam" id="TIGR00041">
    <property type="entry name" value="DTMP_kinase"/>
    <property type="match status" value="1"/>
</dbReference>
<dbReference type="GO" id="GO:0004798">
    <property type="term" value="F:dTMP kinase activity"/>
    <property type="evidence" value="ECO:0007669"/>
    <property type="project" value="UniProtKB-UniRule"/>
</dbReference>
<keyword evidence="6 11" id="KW-0547">Nucleotide-binding</keyword>
<evidence type="ECO:0000256" key="3">
    <source>
        <dbReference type="ARBA" id="ARBA00017144"/>
    </source>
</evidence>
<feature type="domain" description="Thymidylate kinase-like" evidence="12">
    <location>
        <begin position="11"/>
        <end position="197"/>
    </location>
</feature>
<protein>
    <recommendedName>
        <fullName evidence="3 11">Thymidylate kinase</fullName>
        <ecNumber evidence="2 11">2.7.4.9</ecNumber>
    </recommendedName>
    <alternativeName>
        <fullName evidence="11">dTMP kinase</fullName>
    </alternativeName>
</protein>
<dbReference type="InterPro" id="IPR027417">
    <property type="entry name" value="P-loop_NTPase"/>
</dbReference>
<dbReference type="GO" id="GO:0006233">
    <property type="term" value="P:dTDP biosynthetic process"/>
    <property type="evidence" value="ECO:0007669"/>
    <property type="project" value="InterPro"/>
</dbReference>
<keyword evidence="4 11" id="KW-0808">Transferase</keyword>
<comment type="function">
    <text evidence="10 11">Phosphorylation of dTMP to form dTDP in both de novo and salvage pathways of dTTP synthesis.</text>
</comment>
<evidence type="ECO:0000256" key="10">
    <source>
        <dbReference type="ARBA" id="ARBA00057735"/>
    </source>
</evidence>
<evidence type="ECO:0000256" key="8">
    <source>
        <dbReference type="ARBA" id="ARBA00022840"/>
    </source>
</evidence>
<gene>
    <name evidence="11 13" type="primary">tmk</name>
    <name evidence="13" type="ORF">G7070_05325</name>
</gene>
<dbReference type="PANTHER" id="PTHR10344">
    <property type="entry name" value="THYMIDYLATE KINASE"/>
    <property type="match status" value="1"/>
</dbReference>
<dbReference type="FunFam" id="3.40.50.300:FF:000225">
    <property type="entry name" value="Thymidylate kinase"/>
    <property type="match status" value="1"/>
</dbReference>
<dbReference type="PANTHER" id="PTHR10344:SF4">
    <property type="entry name" value="UMP-CMP KINASE 2, MITOCHONDRIAL"/>
    <property type="match status" value="1"/>
</dbReference>
<evidence type="ECO:0000256" key="4">
    <source>
        <dbReference type="ARBA" id="ARBA00022679"/>
    </source>
</evidence>
<evidence type="ECO:0000256" key="1">
    <source>
        <dbReference type="ARBA" id="ARBA00009776"/>
    </source>
</evidence>
<sequence length="240" mass="25806">MNTVRGLFVVFEGGDGAGKTTQARLLAEWVAAQGREVVLTREPGEGPVGEKIRAILLDPATGDLSPRAEALLYSADRAHHVDATIKPALERGAVVISDRYIDSTLAYQGAGRVLDLADLEPIAWWAADHLVPDLTVLLDLAPRDGLATIKELDRLEAAGHDFHDRTRDHFLELAGRAPERYLILDARASITEIQAAIRDRLAGLLAPEPADAEGPEVGRRGVLRALLDPQVSDADGTLAP</sequence>
<dbReference type="GO" id="GO:0005829">
    <property type="term" value="C:cytosol"/>
    <property type="evidence" value="ECO:0007669"/>
    <property type="project" value="TreeGrafter"/>
</dbReference>
<dbReference type="InterPro" id="IPR018094">
    <property type="entry name" value="Thymidylate_kinase"/>
</dbReference>
<dbReference type="GO" id="GO:0006235">
    <property type="term" value="P:dTTP biosynthetic process"/>
    <property type="evidence" value="ECO:0007669"/>
    <property type="project" value="UniProtKB-UniRule"/>
</dbReference>
<feature type="binding site" evidence="11">
    <location>
        <begin position="13"/>
        <end position="20"/>
    </location>
    <ligand>
        <name>ATP</name>
        <dbReference type="ChEBI" id="CHEBI:30616"/>
    </ligand>
</feature>
<evidence type="ECO:0000313" key="14">
    <source>
        <dbReference type="Proteomes" id="UP000501058"/>
    </source>
</evidence>
<evidence type="ECO:0000256" key="9">
    <source>
        <dbReference type="ARBA" id="ARBA00048743"/>
    </source>
</evidence>
<organism evidence="13 14">
    <name type="scientific">Propioniciclava coleopterorum</name>
    <dbReference type="NCBI Taxonomy" id="2714937"/>
    <lineage>
        <taxon>Bacteria</taxon>
        <taxon>Bacillati</taxon>
        <taxon>Actinomycetota</taxon>
        <taxon>Actinomycetes</taxon>
        <taxon>Propionibacteriales</taxon>
        <taxon>Propionibacteriaceae</taxon>
        <taxon>Propioniciclava</taxon>
    </lineage>
</organism>
<dbReference type="EMBL" id="CP049865">
    <property type="protein sequence ID" value="QIK71802.1"/>
    <property type="molecule type" value="Genomic_DNA"/>
</dbReference>
<dbReference type="GO" id="GO:0006227">
    <property type="term" value="P:dUDP biosynthetic process"/>
    <property type="evidence" value="ECO:0007669"/>
    <property type="project" value="TreeGrafter"/>
</dbReference>
<keyword evidence="5 11" id="KW-0545">Nucleotide biosynthesis</keyword>
<dbReference type="InterPro" id="IPR018095">
    <property type="entry name" value="Thymidylate_kin_CS"/>
</dbReference>
<dbReference type="KEGG" id="prv:G7070_05325"/>
<dbReference type="PROSITE" id="PS01331">
    <property type="entry name" value="THYMIDYLATE_KINASE"/>
    <property type="match status" value="1"/>
</dbReference>
<dbReference type="SUPFAM" id="SSF52540">
    <property type="entry name" value="P-loop containing nucleoside triphosphate hydrolases"/>
    <property type="match status" value="1"/>
</dbReference>
<evidence type="ECO:0000256" key="5">
    <source>
        <dbReference type="ARBA" id="ARBA00022727"/>
    </source>
</evidence>
<evidence type="ECO:0000256" key="2">
    <source>
        <dbReference type="ARBA" id="ARBA00012980"/>
    </source>
</evidence>
<comment type="catalytic activity">
    <reaction evidence="9 11">
        <text>dTMP + ATP = dTDP + ADP</text>
        <dbReference type="Rhea" id="RHEA:13517"/>
        <dbReference type="ChEBI" id="CHEBI:30616"/>
        <dbReference type="ChEBI" id="CHEBI:58369"/>
        <dbReference type="ChEBI" id="CHEBI:63528"/>
        <dbReference type="ChEBI" id="CHEBI:456216"/>
        <dbReference type="EC" id="2.7.4.9"/>
    </reaction>
</comment>
<evidence type="ECO:0000256" key="6">
    <source>
        <dbReference type="ARBA" id="ARBA00022741"/>
    </source>
</evidence>
<dbReference type="Gene3D" id="3.40.50.300">
    <property type="entry name" value="P-loop containing nucleotide triphosphate hydrolases"/>
    <property type="match status" value="1"/>
</dbReference>
<dbReference type="EC" id="2.7.4.9" evidence="2 11"/>
<keyword evidence="8 11" id="KW-0067">ATP-binding</keyword>
<evidence type="ECO:0000259" key="12">
    <source>
        <dbReference type="Pfam" id="PF02223"/>
    </source>
</evidence>
<evidence type="ECO:0000313" key="13">
    <source>
        <dbReference type="EMBL" id="QIK71802.1"/>
    </source>
</evidence>
<dbReference type="InterPro" id="IPR039430">
    <property type="entry name" value="Thymidylate_kin-like_dom"/>
</dbReference>
<dbReference type="AlphaFoldDB" id="A0A6G7Y4Q7"/>